<feature type="non-terminal residue" evidence="2">
    <location>
        <position position="1"/>
    </location>
</feature>
<evidence type="ECO:0000256" key="1">
    <source>
        <dbReference type="SAM" id="MobiDB-lite"/>
    </source>
</evidence>
<proteinExistence type="predicted"/>
<feature type="region of interest" description="Disordered" evidence="1">
    <location>
        <begin position="283"/>
        <end position="305"/>
    </location>
</feature>
<dbReference type="Proteomes" id="UP001189429">
    <property type="component" value="Unassembled WGS sequence"/>
</dbReference>
<name>A0ABN9UV27_9DINO</name>
<evidence type="ECO:0008006" key="4">
    <source>
        <dbReference type="Google" id="ProtNLM"/>
    </source>
</evidence>
<feature type="compositionally biased region" description="Gly residues" evidence="1">
    <location>
        <begin position="289"/>
        <end position="298"/>
    </location>
</feature>
<gene>
    <name evidence="2" type="ORF">PCOR1329_LOCUS51965</name>
</gene>
<evidence type="ECO:0000313" key="3">
    <source>
        <dbReference type="Proteomes" id="UP001189429"/>
    </source>
</evidence>
<keyword evidence="3" id="KW-1185">Reference proteome</keyword>
<feature type="region of interest" description="Disordered" evidence="1">
    <location>
        <begin position="464"/>
        <end position="483"/>
    </location>
</feature>
<reference evidence="2" key="1">
    <citation type="submission" date="2023-10" db="EMBL/GenBank/DDBJ databases">
        <authorList>
            <person name="Chen Y."/>
            <person name="Shah S."/>
            <person name="Dougan E. K."/>
            <person name="Thang M."/>
            <person name="Chan C."/>
        </authorList>
    </citation>
    <scope>NUCLEOTIDE SEQUENCE [LARGE SCALE GENOMIC DNA]</scope>
</reference>
<evidence type="ECO:0000313" key="2">
    <source>
        <dbReference type="EMBL" id="CAK0863967.1"/>
    </source>
</evidence>
<accession>A0ABN9UV27</accession>
<feature type="region of interest" description="Disordered" evidence="1">
    <location>
        <begin position="321"/>
        <end position="345"/>
    </location>
</feature>
<sequence>YERRLYLQAAADWRAASEAERRSWREAARRANKAERMKPDPLHEYVRICRDHVDQSDEAAWPWGLGSDEFPLSEDLVSAAVQAHVDAKLKRGSFVEATAVSFDEMYNAAVAPPGLIRCGLPTERPCCTRAAECLGGVADLRGEYQGVVEDLRLLVAPARCKTVGKMMTLQVSGPGGCVMIRNFSHLKSHIFTGEFCECDVVGQPCGLGAAPPEVPFSLRRCWVERKGRRVLKMMTEIDVALHILRVCGRDRAELRWERDLHEARLHEKDVDLATGWFQAFADSRPGGASADGGGSGARGGDEEPDYAKDWKAAWEAAAAWRQRGRGAQGAAEGAPAEAPPAAAPDAALAHGPLGGYAAAAAPPPPPAGAPRRPRVARYPQLPHPAGAGRPHYIRLVENEALAVYDMRAVCGLHPGCSWNQQSRVRPLAALWWWLGEAPGCGSKADHKQKVPTPAQIAAARAVLEGMPESQPWRDSEERRASGG</sequence>
<organism evidence="2 3">
    <name type="scientific">Prorocentrum cordatum</name>
    <dbReference type="NCBI Taxonomy" id="2364126"/>
    <lineage>
        <taxon>Eukaryota</taxon>
        <taxon>Sar</taxon>
        <taxon>Alveolata</taxon>
        <taxon>Dinophyceae</taxon>
        <taxon>Prorocentrales</taxon>
        <taxon>Prorocentraceae</taxon>
        <taxon>Prorocentrum</taxon>
    </lineage>
</organism>
<dbReference type="EMBL" id="CAUYUJ010016318">
    <property type="protein sequence ID" value="CAK0863967.1"/>
    <property type="molecule type" value="Genomic_DNA"/>
</dbReference>
<feature type="compositionally biased region" description="Basic and acidic residues" evidence="1">
    <location>
        <begin position="471"/>
        <end position="483"/>
    </location>
</feature>
<comment type="caution">
    <text evidence="2">The sequence shown here is derived from an EMBL/GenBank/DDBJ whole genome shotgun (WGS) entry which is preliminary data.</text>
</comment>
<protein>
    <recommendedName>
        <fullName evidence="4">RNA-directed RNA polymerase</fullName>
    </recommendedName>
</protein>